<evidence type="ECO:0000313" key="1">
    <source>
        <dbReference type="EMBL" id="PIL28523.1"/>
    </source>
</evidence>
<dbReference type="Proteomes" id="UP000230002">
    <property type="component" value="Unassembled WGS sequence"/>
</dbReference>
<sequence length="372" mass="42350">MDRPSAESPFPDSHLGSLLALLELGRVGDDPIDKPTPWAWGAWRNGLRSEYAPWQLNATRENTHMFDHARHHSRLFVIAYHASGRNLQDRVRFARDLTEGDGDLYKGREWLTSWWTCQRYGDIMNLDDRINDILTQNGVLTSVRSVVELDIAILSGTPHPVVVLGRALFGDDVWGSGPLRHPAVLRWLGHTLDITRRDWITIYNDNHRRVDRMRDMIYTMCQDVLTYVAKLGYIVDMMDFVRVDGRMEQVTHYRKILYAIEESMGAWGASATSALLPPNMVRTLARMPSEAYRKMLKSEVAKCLKILDLRAVQSSVMPVDVYDLLSRADVGFLAGEIEGTNEENAGHLALEWQDENTLAGLAFAKCTLPRVW</sequence>
<dbReference type="OrthoDB" id="10468656at2759"/>
<accession>A0A2G8S411</accession>
<reference evidence="1 2" key="1">
    <citation type="journal article" date="2015" name="Sci. Rep.">
        <title>Chromosome-level genome map provides insights into diverse defense mechanisms in the medicinal fungus Ganoderma sinense.</title>
        <authorList>
            <person name="Zhu Y."/>
            <person name="Xu J."/>
            <person name="Sun C."/>
            <person name="Zhou S."/>
            <person name="Xu H."/>
            <person name="Nelson D.R."/>
            <person name="Qian J."/>
            <person name="Song J."/>
            <person name="Luo H."/>
            <person name="Xiang L."/>
            <person name="Li Y."/>
            <person name="Xu Z."/>
            <person name="Ji A."/>
            <person name="Wang L."/>
            <person name="Lu S."/>
            <person name="Hayward A."/>
            <person name="Sun W."/>
            <person name="Li X."/>
            <person name="Schwartz D.C."/>
            <person name="Wang Y."/>
            <person name="Chen S."/>
        </authorList>
    </citation>
    <scope>NUCLEOTIDE SEQUENCE [LARGE SCALE GENOMIC DNA]</scope>
    <source>
        <strain evidence="1 2">ZZ0214-1</strain>
    </source>
</reference>
<keyword evidence="2" id="KW-1185">Reference proteome</keyword>
<evidence type="ECO:0000313" key="2">
    <source>
        <dbReference type="Proteomes" id="UP000230002"/>
    </source>
</evidence>
<comment type="caution">
    <text evidence="1">The sequence shown here is derived from an EMBL/GenBank/DDBJ whole genome shotgun (WGS) entry which is preliminary data.</text>
</comment>
<name>A0A2G8S411_9APHY</name>
<dbReference type="EMBL" id="AYKW01000023">
    <property type="protein sequence ID" value="PIL28523.1"/>
    <property type="molecule type" value="Genomic_DNA"/>
</dbReference>
<gene>
    <name evidence="1" type="ORF">GSI_08561</name>
</gene>
<proteinExistence type="predicted"/>
<dbReference type="AlphaFoldDB" id="A0A2G8S411"/>
<organism evidence="1 2">
    <name type="scientific">Ganoderma sinense ZZ0214-1</name>
    <dbReference type="NCBI Taxonomy" id="1077348"/>
    <lineage>
        <taxon>Eukaryota</taxon>
        <taxon>Fungi</taxon>
        <taxon>Dikarya</taxon>
        <taxon>Basidiomycota</taxon>
        <taxon>Agaricomycotina</taxon>
        <taxon>Agaricomycetes</taxon>
        <taxon>Polyporales</taxon>
        <taxon>Polyporaceae</taxon>
        <taxon>Ganoderma</taxon>
    </lineage>
</organism>
<protein>
    <submittedName>
        <fullName evidence="1">Uncharacterized protein</fullName>
    </submittedName>
</protein>